<evidence type="ECO:0000313" key="11">
    <source>
        <dbReference type="EMBL" id="KAF2224485.1"/>
    </source>
</evidence>
<feature type="region of interest" description="Disordered" evidence="8">
    <location>
        <begin position="520"/>
        <end position="559"/>
    </location>
</feature>
<dbReference type="GO" id="GO:0016829">
    <property type="term" value="F:lyase activity"/>
    <property type="evidence" value="ECO:0007669"/>
    <property type="project" value="UniProtKB-KW"/>
</dbReference>
<evidence type="ECO:0000256" key="7">
    <source>
        <dbReference type="ARBA" id="ARBA00023180"/>
    </source>
</evidence>
<keyword evidence="12" id="KW-1185">Reference proteome</keyword>
<dbReference type="Pfam" id="PF07156">
    <property type="entry name" value="Prenylcys_lyase"/>
    <property type="match status" value="1"/>
</dbReference>
<name>A0A6A6GFK0_9PEZI</name>
<comment type="similarity">
    <text evidence="2">Belongs to the prenylcysteine oxidase family.</text>
</comment>
<keyword evidence="11" id="KW-0456">Lyase</keyword>
<protein>
    <submittedName>
        <fullName evidence="11">Prenylcysteine lyase-domain-containing protein</fullName>
    </submittedName>
</protein>
<dbReference type="PANTHER" id="PTHR15944:SF0">
    <property type="entry name" value="PRENYLCYSTEINE LYASE DOMAIN-CONTAINING PROTEIN"/>
    <property type="match status" value="1"/>
</dbReference>
<evidence type="ECO:0000256" key="8">
    <source>
        <dbReference type="SAM" id="MobiDB-lite"/>
    </source>
</evidence>
<dbReference type="Gene3D" id="3.50.50.60">
    <property type="entry name" value="FAD/NAD(P)-binding domain"/>
    <property type="match status" value="1"/>
</dbReference>
<evidence type="ECO:0000256" key="1">
    <source>
        <dbReference type="ARBA" id="ARBA00001974"/>
    </source>
</evidence>
<accession>A0A6A6GFK0</accession>
<proteinExistence type="inferred from homology"/>
<dbReference type="AlphaFoldDB" id="A0A6A6GFK0"/>
<comment type="cofactor">
    <cofactor evidence="1">
        <name>FAD</name>
        <dbReference type="ChEBI" id="CHEBI:57692"/>
    </cofactor>
</comment>
<evidence type="ECO:0000256" key="6">
    <source>
        <dbReference type="ARBA" id="ARBA00023002"/>
    </source>
</evidence>
<feature type="compositionally biased region" description="Acidic residues" evidence="8">
    <location>
        <begin position="535"/>
        <end position="559"/>
    </location>
</feature>
<keyword evidence="6" id="KW-0560">Oxidoreductase</keyword>
<evidence type="ECO:0000256" key="4">
    <source>
        <dbReference type="ARBA" id="ARBA00022729"/>
    </source>
</evidence>
<dbReference type="GO" id="GO:0001735">
    <property type="term" value="F:prenylcysteine oxidase activity"/>
    <property type="evidence" value="ECO:0007669"/>
    <property type="project" value="InterPro"/>
</dbReference>
<dbReference type="InterPro" id="IPR010795">
    <property type="entry name" value="Prenylcys_lyase"/>
</dbReference>
<dbReference type="Pfam" id="PF13450">
    <property type="entry name" value="NAD_binding_8"/>
    <property type="match status" value="1"/>
</dbReference>
<gene>
    <name evidence="11" type="ORF">BDZ85DRAFT_216524</name>
</gene>
<keyword evidence="3" id="KW-0285">Flavoprotein</keyword>
<dbReference type="EMBL" id="ML992505">
    <property type="protein sequence ID" value="KAF2224485.1"/>
    <property type="molecule type" value="Genomic_DNA"/>
</dbReference>
<evidence type="ECO:0000256" key="2">
    <source>
        <dbReference type="ARBA" id="ARBA00009967"/>
    </source>
</evidence>
<dbReference type="PIRSF" id="PIRSF036292">
    <property type="entry name" value="Prenylcysteine_oxidase"/>
    <property type="match status" value="1"/>
</dbReference>
<organism evidence="11 12">
    <name type="scientific">Elsinoe ampelina</name>
    <dbReference type="NCBI Taxonomy" id="302913"/>
    <lineage>
        <taxon>Eukaryota</taxon>
        <taxon>Fungi</taxon>
        <taxon>Dikarya</taxon>
        <taxon>Ascomycota</taxon>
        <taxon>Pezizomycotina</taxon>
        <taxon>Dothideomycetes</taxon>
        <taxon>Dothideomycetidae</taxon>
        <taxon>Myriangiales</taxon>
        <taxon>Elsinoaceae</taxon>
        <taxon>Elsinoe</taxon>
    </lineage>
</organism>
<dbReference type="InterPro" id="IPR017046">
    <property type="entry name" value="Prenylcysteine_Oxase1"/>
</dbReference>
<keyword evidence="4 9" id="KW-0732">Signal</keyword>
<dbReference type="GO" id="GO:0030327">
    <property type="term" value="P:prenylated protein catabolic process"/>
    <property type="evidence" value="ECO:0007669"/>
    <property type="project" value="TreeGrafter"/>
</dbReference>
<feature type="signal peptide" evidence="9">
    <location>
        <begin position="1"/>
        <end position="25"/>
    </location>
</feature>
<dbReference type="GO" id="GO:0030328">
    <property type="term" value="P:prenylcysteine catabolic process"/>
    <property type="evidence" value="ECO:0007669"/>
    <property type="project" value="InterPro"/>
</dbReference>
<dbReference type="Proteomes" id="UP000799538">
    <property type="component" value="Unassembled WGS sequence"/>
</dbReference>
<dbReference type="InterPro" id="IPR036188">
    <property type="entry name" value="FAD/NAD-bd_sf"/>
</dbReference>
<dbReference type="PANTHER" id="PTHR15944">
    <property type="entry name" value="FARNESYLCYSTEINE LYASE"/>
    <property type="match status" value="1"/>
</dbReference>
<sequence>MRLLPSSLCFLPLFSLLCFLHLANSQSSPQLPLVAPTNDDPPATKRVAIIGAGPAGSSTAYHLRRFADLHSIPVNITIYDRNLTAGGRSTTIHPFSDASQPALELGASIFVSVNQIMVNATRDFGLSTSRSMSALSRSEAKGTPDLGIWDGEKMVVLMQDESSWWDLGKIVWRYGLAPWKTMKLMRRTVGKFLRMYDDVFPFLDLGSAVEDVGLLDVVSVTGKGYMERWEIRGAFGREVVQASTRVNYAVGVGEVSGVVAMVCMATEGAMSVEGGNWRVFEGMVERSGAKQGLGMEVVGVKEGKEGWEVRAKEVEGGKEELDVFDDVVLAAPYQFADVKFEGLRHTPEEVPYVQLHVTLLTSKHRLNPEVFGFEKGQKAPRAILTTTADDEGEQDPGFNSISLLREVMNPMTKAPEFAYKIFTMEPVNSTFLGRIFGLGDLAPNANIGKDDISWIYRKLWSSYPYEYPRVTFEQTKLAKRLWYTGGMDSFISTMETNALMGKNVAQLMVDEWVDGTPEDEEAYFVSRSKEKEDALDHDDSEDSDVEDGGVTYIDDDDDD</sequence>
<reference evidence="12" key="1">
    <citation type="journal article" date="2020" name="Stud. Mycol.">
        <title>101 Dothideomycetes genomes: A test case for predicting lifestyles and emergence of pathogens.</title>
        <authorList>
            <person name="Haridas S."/>
            <person name="Albert R."/>
            <person name="Binder M."/>
            <person name="Bloem J."/>
            <person name="LaButti K."/>
            <person name="Salamov A."/>
            <person name="Andreopoulos B."/>
            <person name="Baker S."/>
            <person name="Barry K."/>
            <person name="Bills G."/>
            <person name="Bluhm B."/>
            <person name="Cannon C."/>
            <person name="Castanera R."/>
            <person name="Culley D."/>
            <person name="Daum C."/>
            <person name="Ezra D."/>
            <person name="Gonzalez J."/>
            <person name="Henrissat B."/>
            <person name="Kuo A."/>
            <person name="Liang C."/>
            <person name="Lipzen A."/>
            <person name="Lutzoni F."/>
            <person name="Magnuson J."/>
            <person name="Mondo S."/>
            <person name="Nolan M."/>
            <person name="Ohm R."/>
            <person name="Pangilinan J."/>
            <person name="Park H.-J."/>
            <person name="Ramirez L."/>
            <person name="Alfaro M."/>
            <person name="Sun H."/>
            <person name="Tritt A."/>
            <person name="Yoshinaga Y."/>
            <person name="Zwiers L.-H."/>
            <person name="Turgeon B."/>
            <person name="Goodwin S."/>
            <person name="Spatafora J."/>
            <person name="Crous P."/>
            <person name="Grigoriev I."/>
        </authorList>
    </citation>
    <scope>NUCLEOTIDE SEQUENCE [LARGE SCALE GENOMIC DNA]</scope>
    <source>
        <strain evidence="12">CECT 20119</strain>
    </source>
</reference>
<feature type="domain" description="Prenylcysteine lyase" evidence="10">
    <location>
        <begin position="159"/>
        <end position="516"/>
    </location>
</feature>
<evidence type="ECO:0000259" key="10">
    <source>
        <dbReference type="Pfam" id="PF07156"/>
    </source>
</evidence>
<feature type="chain" id="PRO_5025573747" evidence="9">
    <location>
        <begin position="26"/>
        <end position="559"/>
    </location>
</feature>
<evidence type="ECO:0000256" key="9">
    <source>
        <dbReference type="SAM" id="SignalP"/>
    </source>
</evidence>
<evidence type="ECO:0000313" key="12">
    <source>
        <dbReference type="Proteomes" id="UP000799538"/>
    </source>
</evidence>
<evidence type="ECO:0000256" key="3">
    <source>
        <dbReference type="ARBA" id="ARBA00022630"/>
    </source>
</evidence>
<keyword evidence="7" id="KW-0325">Glycoprotein</keyword>
<keyword evidence="5" id="KW-0274">FAD</keyword>
<dbReference type="OrthoDB" id="437369at2759"/>
<dbReference type="SUPFAM" id="SSF51905">
    <property type="entry name" value="FAD/NAD(P)-binding domain"/>
    <property type="match status" value="1"/>
</dbReference>
<evidence type="ECO:0000256" key="5">
    <source>
        <dbReference type="ARBA" id="ARBA00022827"/>
    </source>
</evidence>